<evidence type="ECO:0000256" key="1">
    <source>
        <dbReference type="ARBA" id="ARBA00001946"/>
    </source>
</evidence>
<dbReference type="GO" id="GO:0046872">
    <property type="term" value="F:metal ion binding"/>
    <property type="evidence" value="ECO:0007669"/>
    <property type="project" value="UniProtKB-KW"/>
</dbReference>
<keyword evidence="3" id="KW-0378">Hydrolase</keyword>
<dbReference type="GO" id="GO:0006364">
    <property type="term" value="P:rRNA processing"/>
    <property type="evidence" value="ECO:0007669"/>
    <property type="project" value="TreeGrafter"/>
</dbReference>
<feature type="coiled-coil region" evidence="6">
    <location>
        <begin position="152"/>
        <end position="179"/>
    </location>
</feature>
<dbReference type="NCBIfam" id="TIGR00757">
    <property type="entry name" value="RNaseEG"/>
    <property type="match status" value="1"/>
</dbReference>
<keyword evidence="5" id="KW-0694">RNA-binding</keyword>
<dbReference type="GO" id="GO:0016787">
    <property type="term" value="F:hydrolase activity"/>
    <property type="evidence" value="ECO:0007669"/>
    <property type="project" value="UniProtKB-KW"/>
</dbReference>
<comment type="caution">
    <text evidence="8">The sequence shown here is derived from an EMBL/GenBank/DDBJ whole genome shotgun (WGS) entry which is preliminary data.</text>
</comment>
<dbReference type="InterPro" id="IPR012340">
    <property type="entry name" value="NA-bd_OB-fold"/>
</dbReference>
<dbReference type="EMBL" id="JENJ01000005">
    <property type="protein sequence ID" value="KGM97938.1"/>
    <property type="molecule type" value="Genomic_DNA"/>
</dbReference>
<dbReference type="PROSITE" id="PS50126">
    <property type="entry name" value="S1"/>
    <property type="match status" value="1"/>
</dbReference>
<keyword evidence="4" id="KW-0460">Magnesium</keyword>
<dbReference type="OrthoDB" id="9804278at2"/>
<evidence type="ECO:0000259" key="7">
    <source>
        <dbReference type="PROSITE" id="PS50126"/>
    </source>
</evidence>
<dbReference type="InterPro" id="IPR019307">
    <property type="entry name" value="RNA-bd_AU-1/RNase_E/G"/>
</dbReference>
<name>A0A0A0IBM7_CLONO</name>
<dbReference type="Gene3D" id="2.40.50.140">
    <property type="entry name" value="Nucleic acid-binding proteins"/>
    <property type="match status" value="1"/>
</dbReference>
<evidence type="ECO:0000256" key="3">
    <source>
        <dbReference type="ARBA" id="ARBA00022801"/>
    </source>
</evidence>
<dbReference type="SMART" id="SM00316">
    <property type="entry name" value="S1"/>
    <property type="match status" value="1"/>
</dbReference>
<dbReference type="CDD" id="cd04453">
    <property type="entry name" value="S1_RNase_E"/>
    <property type="match status" value="1"/>
</dbReference>
<dbReference type="PANTHER" id="PTHR30001:SF0">
    <property type="entry name" value="RIBONUCLEASE G"/>
    <property type="match status" value="1"/>
</dbReference>
<evidence type="ECO:0000256" key="6">
    <source>
        <dbReference type="SAM" id="Coils"/>
    </source>
</evidence>
<dbReference type="AlphaFoldDB" id="A0A0A0IBM7"/>
<dbReference type="GO" id="GO:0003723">
    <property type="term" value="F:RNA binding"/>
    <property type="evidence" value="ECO:0007669"/>
    <property type="project" value="UniProtKB-KW"/>
</dbReference>
<dbReference type="SUPFAM" id="SSF50249">
    <property type="entry name" value="Nucleic acid-binding proteins"/>
    <property type="match status" value="1"/>
</dbReference>
<dbReference type="GO" id="GO:0004540">
    <property type="term" value="F:RNA nuclease activity"/>
    <property type="evidence" value="ECO:0007669"/>
    <property type="project" value="InterPro"/>
</dbReference>
<evidence type="ECO:0000256" key="2">
    <source>
        <dbReference type="ARBA" id="ARBA00022723"/>
    </source>
</evidence>
<reference evidence="8 9" key="1">
    <citation type="submission" date="2014-01" db="EMBL/GenBank/DDBJ databases">
        <title>Plasmidome dynamics in the species complex Clostridium novyi sensu lato converts strains of independent lineages into distinctly different pathogens.</title>
        <authorList>
            <person name="Skarin H."/>
            <person name="Segerman B."/>
        </authorList>
    </citation>
    <scope>NUCLEOTIDE SEQUENCE [LARGE SCALE GENOMIC DNA]</scope>
    <source>
        <strain evidence="8 9">4552</strain>
    </source>
</reference>
<evidence type="ECO:0000256" key="5">
    <source>
        <dbReference type="ARBA" id="ARBA00022884"/>
    </source>
</evidence>
<gene>
    <name evidence="8" type="ORF">Z968_01870</name>
</gene>
<evidence type="ECO:0000256" key="4">
    <source>
        <dbReference type="ARBA" id="ARBA00022842"/>
    </source>
</evidence>
<evidence type="ECO:0000313" key="8">
    <source>
        <dbReference type="EMBL" id="KGM97938.1"/>
    </source>
</evidence>
<dbReference type="Pfam" id="PF10150">
    <property type="entry name" value="RNase_E_G"/>
    <property type="match status" value="1"/>
</dbReference>
<dbReference type="InterPro" id="IPR003029">
    <property type="entry name" value="S1_domain"/>
</dbReference>
<keyword evidence="6" id="KW-0175">Coiled coil</keyword>
<evidence type="ECO:0000313" key="9">
    <source>
        <dbReference type="Proteomes" id="UP000030012"/>
    </source>
</evidence>
<comment type="cofactor">
    <cofactor evidence="1">
        <name>Mg(2+)</name>
        <dbReference type="ChEBI" id="CHEBI:18420"/>
    </cofactor>
</comment>
<feature type="domain" description="S1 motif" evidence="7">
    <location>
        <begin position="38"/>
        <end position="105"/>
    </location>
</feature>
<sequence length="481" mass="55840">METIYIEREEDILRIVLREDDILKECFIEEERLEPSPGEIYKGVVKNIVPAIKCAFIDIGYNKNAYMYLNHKFKNDDVKNGDEVLVEIMKESLGEKGPKVTSSISVPGRYVVIVTHNKKIGFSKKIEDNENFKAYIKDNINKPDDIGIMIRTNALDATIEDINKELEKLYDNYKKIVQEGTYSLKPKLLYNGGGTLGRILNDILTFNTKKVIVNNEDDAEYIKEFVKDKSDLELEIEVYSGKQSLFSYYNIEKEILSLRNNKIVLPSGGNIVIDRTEAMYVIDVNSGKNTKQTSIDKTALVTNLEAAEEIARQIMMRNLSGIIIIDFIDIHNYEYKKRIMHILKEEFKEDKKKTVIYPFTQLNLVQIARKRRGKAISEYIEEECSMCHGKAKRIKLEYINKLIKDEIAKIDKDYDIKDIYIEIDEIYKKDILGDVIKFVEEIEGMHKSIYVNFISNLEYFKVEPLLFASQIKKLENIKIYG</sequence>
<proteinExistence type="predicted"/>
<dbReference type="Proteomes" id="UP000030012">
    <property type="component" value="Unassembled WGS sequence"/>
</dbReference>
<protein>
    <submittedName>
        <fullName evidence="8">Ribonuclease</fullName>
    </submittedName>
</protein>
<dbReference type="InterPro" id="IPR004659">
    <property type="entry name" value="RNase_E/G"/>
</dbReference>
<dbReference type="GO" id="GO:0005737">
    <property type="term" value="C:cytoplasm"/>
    <property type="evidence" value="ECO:0007669"/>
    <property type="project" value="TreeGrafter"/>
</dbReference>
<dbReference type="PANTHER" id="PTHR30001">
    <property type="entry name" value="RIBONUCLEASE"/>
    <property type="match status" value="1"/>
</dbReference>
<dbReference type="RefSeq" id="WP_039252559.1">
    <property type="nucleotide sequence ID" value="NZ_JENJ01000005.1"/>
</dbReference>
<accession>A0A0A0IBM7</accession>
<keyword evidence="2" id="KW-0479">Metal-binding</keyword>
<organism evidence="8 9">
    <name type="scientific">Clostridium novyi A str. 4552</name>
    <dbReference type="NCBI Taxonomy" id="1444289"/>
    <lineage>
        <taxon>Bacteria</taxon>
        <taxon>Bacillati</taxon>
        <taxon>Bacillota</taxon>
        <taxon>Clostridia</taxon>
        <taxon>Eubacteriales</taxon>
        <taxon>Clostridiaceae</taxon>
        <taxon>Clostridium</taxon>
    </lineage>
</organism>